<dbReference type="AlphaFoldDB" id="A0AAV4S9B7"/>
<protein>
    <submittedName>
        <fullName evidence="1">Uncharacterized protein</fullName>
    </submittedName>
</protein>
<name>A0AAV4S9B7_9ARAC</name>
<dbReference type="EMBL" id="BPLQ01007460">
    <property type="protein sequence ID" value="GIY30250.1"/>
    <property type="molecule type" value="Genomic_DNA"/>
</dbReference>
<gene>
    <name evidence="1" type="ORF">CDAR_15501</name>
</gene>
<proteinExistence type="predicted"/>
<comment type="caution">
    <text evidence="1">The sequence shown here is derived from an EMBL/GenBank/DDBJ whole genome shotgun (WGS) entry which is preliminary data.</text>
</comment>
<dbReference type="Proteomes" id="UP001054837">
    <property type="component" value="Unassembled WGS sequence"/>
</dbReference>
<sequence>MNDVSSESLTKSFVCQIHGLKLVQKYMNSHVSGLFPDPSCSPEVRRLRPLADSLDSALSSCGGINTLRRRPKYPNRMGFRASRFLLQMRP</sequence>
<evidence type="ECO:0000313" key="2">
    <source>
        <dbReference type="Proteomes" id="UP001054837"/>
    </source>
</evidence>
<keyword evidence="2" id="KW-1185">Reference proteome</keyword>
<evidence type="ECO:0000313" key="1">
    <source>
        <dbReference type="EMBL" id="GIY30250.1"/>
    </source>
</evidence>
<accession>A0AAV4S9B7</accession>
<reference evidence="1 2" key="1">
    <citation type="submission" date="2021-06" db="EMBL/GenBank/DDBJ databases">
        <title>Caerostris darwini draft genome.</title>
        <authorList>
            <person name="Kono N."/>
            <person name="Arakawa K."/>
        </authorList>
    </citation>
    <scope>NUCLEOTIDE SEQUENCE [LARGE SCALE GENOMIC DNA]</scope>
</reference>
<organism evidence="1 2">
    <name type="scientific">Caerostris darwini</name>
    <dbReference type="NCBI Taxonomy" id="1538125"/>
    <lineage>
        <taxon>Eukaryota</taxon>
        <taxon>Metazoa</taxon>
        <taxon>Ecdysozoa</taxon>
        <taxon>Arthropoda</taxon>
        <taxon>Chelicerata</taxon>
        <taxon>Arachnida</taxon>
        <taxon>Araneae</taxon>
        <taxon>Araneomorphae</taxon>
        <taxon>Entelegynae</taxon>
        <taxon>Araneoidea</taxon>
        <taxon>Araneidae</taxon>
        <taxon>Caerostris</taxon>
    </lineage>
</organism>